<feature type="non-terminal residue" evidence="1">
    <location>
        <position position="1"/>
    </location>
</feature>
<gene>
    <name evidence="1" type="ORF">GMARGA_LOCUS30663</name>
</gene>
<accession>A0ABN7WGA0</accession>
<organism evidence="1 2">
    <name type="scientific">Gigaspora margarita</name>
    <dbReference type="NCBI Taxonomy" id="4874"/>
    <lineage>
        <taxon>Eukaryota</taxon>
        <taxon>Fungi</taxon>
        <taxon>Fungi incertae sedis</taxon>
        <taxon>Mucoromycota</taxon>
        <taxon>Glomeromycotina</taxon>
        <taxon>Glomeromycetes</taxon>
        <taxon>Diversisporales</taxon>
        <taxon>Gigasporaceae</taxon>
        <taxon>Gigaspora</taxon>
    </lineage>
</organism>
<name>A0ABN7WGA0_GIGMA</name>
<evidence type="ECO:0000313" key="1">
    <source>
        <dbReference type="EMBL" id="CAG8831434.1"/>
    </source>
</evidence>
<reference evidence="1 2" key="1">
    <citation type="submission" date="2021-06" db="EMBL/GenBank/DDBJ databases">
        <authorList>
            <person name="Kallberg Y."/>
            <person name="Tangrot J."/>
            <person name="Rosling A."/>
        </authorList>
    </citation>
    <scope>NUCLEOTIDE SEQUENCE [LARGE SCALE GENOMIC DNA]</scope>
    <source>
        <strain evidence="1 2">120-4 pot B 10/14</strain>
    </source>
</reference>
<dbReference type="EMBL" id="CAJVQB010043796">
    <property type="protein sequence ID" value="CAG8831434.1"/>
    <property type="molecule type" value="Genomic_DNA"/>
</dbReference>
<sequence>GPVQNQKKNTPRKYDNKDPVIKNISQEVELNVNSDYDTIALNIVNSYLEGEPKNGDNNNDDESWYSWCTCNEKIPEDWLDPINCKKLTTTIVEVELAAIEKLDEATIPFKNLLIITKLALTKSTKVNKTSQTYHKKIGYQNIATYWEENKIAYLYKSNIINQVTRSDNNVTFFYQKSTKDG</sequence>
<protein>
    <submittedName>
        <fullName evidence="1">31829_t:CDS:1</fullName>
    </submittedName>
</protein>
<comment type="caution">
    <text evidence="1">The sequence shown here is derived from an EMBL/GenBank/DDBJ whole genome shotgun (WGS) entry which is preliminary data.</text>
</comment>
<evidence type="ECO:0000313" key="2">
    <source>
        <dbReference type="Proteomes" id="UP000789901"/>
    </source>
</evidence>
<proteinExistence type="predicted"/>
<keyword evidence="2" id="KW-1185">Reference proteome</keyword>
<dbReference type="Proteomes" id="UP000789901">
    <property type="component" value="Unassembled WGS sequence"/>
</dbReference>
<feature type="non-terminal residue" evidence="1">
    <location>
        <position position="181"/>
    </location>
</feature>